<dbReference type="PANTHER" id="PTHR10127:SF780">
    <property type="entry name" value="METALLOENDOPEPTIDASE"/>
    <property type="match status" value="1"/>
</dbReference>
<dbReference type="InterPro" id="IPR024079">
    <property type="entry name" value="MetalloPept_cat_dom_sf"/>
</dbReference>
<feature type="binding site" evidence="12">
    <location>
        <position position="140"/>
    </location>
    <ligand>
        <name>Zn(2+)</name>
        <dbReference type="ChEBI" id="CHEBI:29105"/>
        <note>catalytic</note>
    </ligand>
</feature>
<evidence type="ECO:0000256" key="13">
    <source>
        <dbReference type="RuleBase" id="RU361183"/>
    </source>
</evidence>
<evidence type="ECO:0000256" key="8">
    <source>
        <dbReference type="ARBA" id="ARBA00023049"/>
    </source>
</evidence>
<evidence type="ECO:0000256" key="2">
    <source>
        <dbReference type="ARBA" id="ARBA00022525"/>
    </source>
</evidence>
<keyword evidence="17" id="KW-1185">Reference proteome</keyword>
<dbReference type="GO" id="GO:0018996">
    <property type="term" value="P:molting cycle, collagen and cuticulin-based cuticle"/>
    <property type="evidence" value="ECO:0007669"/>
    <property type="project" value="InterPro"/>
</dbReference>
<feature type="coiled-coil region" evidence="14">
    <location>
        <begin position="9"/>
        <end position="36"/>
    </location>
</feature>
<evidence type="ECO:0000256" key="12">
    <source>
        <dbReference type="PROSITE-ProRule" id="PRU01211"/>
    </source>
</evidence>
<evidence type="ECO:0000313" key="17">
    <source>
        <dbReference type="Proteomes" id="UP000054495"/>
    </source>
</evidence>
<evidence type="ECO:0000256" key="6">
    <source>
        <dbReference type="ARBA" id="ARBA00022801"/>
    </source>
</evidence>
<evidence type="ECO:0000259" key="15">
    <source>
        <dbReference type="PROSITE" id="PS51864"/>
    </source>
</evidence>
<dbReference type="SUPFAM" id="SSF55486">
    <property type="entry name" value="Metalloproteases ('zincins'), catalytic domain"/>
    <property type="match status" value="1"/>
</dbReference>
<evidence type="ECO:0000256" key="5">
    <source>
        <dbReference type="ARBA" id="ARBA00022729"/>
    </source>
</evidence>
<dbReference type="SMART" id="SM00235">
    <property type="entry name" value="ZnMc"/>
    <property type="match status" value="1"/>
</dbReference>
<dbReference type="PANTHER" id="PTHR10127">
    <property type="entry name" value="DISCOIDIN, CUB, EGF, LAMININ , AND ZINC METALLOPROTEASE DOMAIN CONTAINING"/>
    <property type="match status" value="1"/>
</dbReference>
<evidence type="ECO:0000313" key="16">
    <source>
        <dbReference type="EMBL" id="EPB75643.1"/>
    </source>
</evidence>
<dbReference type="PROSITE" id="PS51864">
    <property type="entry name" value="ASTACIN"/>
    <property type="match status" value="1"/>
</dbReference>
<dbReference type="InterPro" id="IPR017050">
    <property type="entry name" value="Metallopeptidase_nem"/>
</dbReference>
<accession>A0A0D6LWR4</accession>
<gene>
    <name evidence="16" type="ORF">ANCCEY_05279</name>
</gene>
<evidence type="ECO:0000256" key="4">
    <source>
        <dbReference type="ARBA" id="ARBA00022723"/>
    </source>
</evidence>
<evidence type="ECO:0000256" key="11">
    <source>
        <dbReference type="PIRNR" id="PIRNR036365"/>
    </source>
</evidence>
<dbReference type="EMBL" id="KE124893">
    <property type="protein sequence ID" value="EPB75643.1"/>
    <property type="molecule type" value="Genomic_DNA"/>
</dbReference>
<sequence>MLTTWSWFRDEARELIEDEEEELSRHKRQAQRRNASNENLWVDGVKYVFDPNASQKLKDGFTLAVNAWQKDTCINFTLVQTREEVKGEDYLYVTTDETDPKGCLSHVGKLGGYQPIFLGDGCESFPHAAHEVGHALGMYHTQTRHDRDKYIHLKDDNIEEEYKEQYLKLTEEKNENYGFPYDYGSIMHYGSSVENPWMVPFDANYKTTMGSPFISFIDLFMMNTHYNCTDICDPKTSAQCENGGFPHPRKCDECICPGGYGGALCNQRPQDCADGKTLEASDGWKSLEANIHKTKDDGTYATCTYWITAPDDKKIEIEIESINTKEPTIGCAKGGVEIKANENHTLTGYRCDIERDARFFLDEEEAQYCYFLYYPKFLYY</sequence>
<feature type="domain" description="Peptidase M12A" evidence="15">
    <location>
        <begin position="29"/>
        <end position="229"/>
    </location>
</feature>
<keyword evidence="10" id="KW-0325">Glycoprotein</keyword>
<feature type="active site" evidence="12">
    <location>
        <position position="131"/>
    </location>
</feature>
<organism evidence="16 17">
    <name type="scientific">Ancylostoma ceylanicum</name>
    <dbReference type="NCBI Taxonomy" id="53326"/>
    <lineage>
        <taxon>Eukaryota</taxon>
        <taxon>Metazoa</taxon>
        <taxon>Ecdysozoa</taxon>
        <taxon>Nematoda</taxon>
        <taxon>Chromadorea</taxon>
        <taxon>Rhabditida</taxon>
        <taxon>Rhabditina</taxon>
        <taxon>Rhabditomorpha</taxon>
        <taxon>Strongyloidea</taxon>
        <taxon>Ancylostomatidae</taxon>
        <taxon>Ancylostomatinae</taxon>
        <taxon>Ancylostoma</taxon>
    </lineage>
</organism>
<name>A0A0D6LWR4_9BILA</name>
<dbReference type="PRINTS" id="PR00480">
    <property type="entry name" value="ASTACIN"/>
</dbReference>
<comment type="subcellular location">
    <subcellularLocation>
        <location evidence="1 11">Secreted</location>
    </subcellularLocation>
</comment>
<dbReference type="AlphaFoldDB" id="A0A0D6LWR4"/>
<feature type="binding site" evidence="12">
    <location>
        <position position="130"/>
    </location>
    <ligand>
        <name>Zn(2+)</name>
        <dbReference type="ChEBI" id="CHEBI:29105"/>
        <note>catalytic</note>
    </ligand>
</feature>
<keyword evidence="2 11" id="KW-0964">Secreted</keyword>
<dbReference type="CDD" id="cd04280">
    <property type="entry name" value="ZnMc_astacin_like"/>
    <property type="match status" value="1"/>
</dbReference>
<dbReference type="InterPro" id="IPR034035">
    <property type="entry name" value="Astacin-like_dom"/>
</dbReference>
<keyword evidence="7 12" id="KW-0862">Zinc</keyword>
<keyword evidence="14" id="KW-0175">Coiled coil</keyword>
<evidence type="ECO:0000256" key="10">
    <source>
        <dbReference type="ARBA" id="ARBA00023180"/>
    </source>
</evidence>
<proteinExistence type="predicted"/>
<protein>
    <recommendedName>
        <fullName evidence="11">Zinc metalloproteinase</fullName>
    </recommendedName>
</protein>
<keyword evidence="4 12" id="KW-0479">Metal-binding</keyword>
<evidence type="ECO:0000256" key="14">
    <source>
        <dbReference type="SAM" id="Coils"/>
    </source>
</evidence>
<reference evidence="16 17" key="1">
    <citation type="submission" date="2013-05" db="EMBL/GenBank/DDBJ databases">
        <title>Draft genome of the parasitic nematode Anyclostoma ceylanicum.</title>
        <authorList>
            <person name="Mitreva M."/>
        </authorList>
    </citation>
    <scope>NUCLEOTIDE SEQUENCE [LARGE SCALE GENOMIC DNA]</scope>
</reference>
<evidence type="ECO:0000256" key="1">
    <source>
        <dbReference type="ARBA" id="ARBA00004613"/>
    </source>
</evidence>
<dbReference type="GO" id="GO:0006508">
    <property type="term" value="P:proteolysis"/>
    <property type="evidence" value="ECO:0007669"/>
    <property type="project" value="UniProtKB-KW"/>
</dbReference>
<dbReference type="InterPro" id="IPR006026">
    <property type="entry name" value="Peptidase_Metallo"/>
</dbReference>
<dbReference type="Gene3D" id="3.40.390.10">
    <property type="entry name" value="Collagenase (Catalytic Domain)"/>
    <property type="match status" value="1"/>
</dbReference>
<dbReference type="GO" id="GO:0008270">
    <property type="term" value="F:zinc ion binding"/>
    <property type="evidence" value="ECO:0007669"/>
    <property type="project" value="UniProtKB-UniRule"/>
</dbReference>
<feature type="binding site" evidence="12">
    <location>
        <position position="134"/>
    </location>
    <ligand>
        <name>Zn(2+)</name>
        <dbReference type="ChEBI" id="CHEBI:29105"/>
        <note>catalytic</note>
    </ligand>
</feature>
<keyword evidence="8 12" id="KW-0482">Metalloprotease</keyword>
<dbReference type="Proteomes" id="UP000054495">
    <property type="component" value="Unassembled WGS sequence"/>
</dbReference>
<keyword evidence="3 12" id="KW-0645">Protease</keyword>
<dbReference type="GO" id="GO:0004222">
    <property type="term" value="F:metalloendopeptidase activity"/>
    <property type="evidence" value="ECO:0007669"/>
    <property type="project" value="UniProtKB-UniRule"/>
</dbReference>
<keyword evidence="9 12" id="KW-1015">Disulfide bond</keyword>
<dbReference type="PIRSF" id="PIRSF036365">
    <property type="entry name" value="Astacin_nematoda"/>
    <property type="match status" value="1"/>
</dbReference>
<feature type="disulfide bond" evidence="12">
    <location>
        <begin position="73"/>
        <end position="228"/>
    </location>
</feature>
<evidence type="ECO:0000256" key="3">
    <source>
        <dbReference type="ARBA" id="ARBA00022670"/>
    </source>
</evidence>
<evidence type="ECO:0000256" key="9">
    <source>
        <dbReference type="ARBA" id="ARBA00023157"/>
    </source>
</evidence>
<dbReference type="GO" id="GO:0005576">
    <property type="term" value="C:extracellular region"/>
    <property type="evidence" value="ECO:0007669"/>
    <property type="project" value="UniProtKB-SubCell"/>
</dbReference>
<comment type="cofactor">
    <cofactor evidence="12 13">
        <name>Zn(2+)</name>
        <dbReference type="ChEBI" id="CHEBI:29105"/>
    </cofactor>
    <text evidence="12 13">Binds 1 zinc ion per subunit.</text>
</comment>
<dbReference type="Pfam" id="PF01400">
    <property type="entry name" value="Astacin"/>
    <property type="match status" value="1"/>
</dbReference>
<keyword evidence="6 12" id="KW-0378">Hydrolase</keyword>
<evidence type="ECO:0000256" key="7">
    <source>
        <dbReference type="ARBA" id="ARBA00022833"/>
    </source>
</evidence>
<comment type="caution">
    <text evidence="12">Lacks conserved residue(s) required for the propagation of feature annotation.</text>
</comment>
<keyword evidence="5" id="KW-0732">Signal</keyword>
<dbReference type="InterPro" id="IPR001506">
    <property type="entry name" value="Peptidase_M12A"/>
</dbReference>